<dbReference type="Pfam" id="PF07173">
    <property type="entry name" value="GRDP-like"/>
    <property type="match status" value="1"/>
</dbReference>
<evidence type="ECO:0008006" key="4">
    <source>
        <dbReference type="Google" id="ProtNLM"/>
    </source>
</evidence>
<accession>A0A369JV77</accession>
<comment type="caution">
    <text evidence="2">The sequence shown here is derived from an EMBL/GenBank/DDBJ whole genome shotgun (WGS) entry which is preliminary data.</text>
</comment>
<feature type="region of interest" description="Disordered" evidence="1">
    <location>
        <begin position="611"/>
        <end position="649"/>
    </location>
</feature>
<name>A0A369JV77_HYPMA</name>
<feature type="region of interest" description="Disordered" evidence="1">
    <location>
        <begin position="512"/>
        <end position="540"/>
    </location>
</feature>
<evidence type="ECO:0000313" key="2">
    <source>
        <dbReference type="EMBL" id="RDB24427.1"/>
    </source>
</evidence>
<gene>
    <name evidence="2" type="ORF">Hypma_008478</name>
</gene>
<evidence type="ECO:0000256" key="1">
    <source>
        <dbReference type="SAM" id="MobiDB-lite"/>
    </source>
</evidence>
<keyword evidence="3" id="KW-1185">Reference proteome</keyword>
<organism evidence="2 3">
    <name type="scientific">Hypsizygus marmoreus</name>
    <name type="common">White beech mushroom</name>
    <name type="synonym">Agaricus marmoreus</name>
    <dbReference type="NCBI Taxonomy" id="39966"/>
    <lineage>
        <taxon>Eukaryota</taxon>
        <taxon>Fungi</taxon>
        <taxon>Dikarya</taxon>
        <taxon>Basidiomycota</taxon>
        <taxon>Agaricomycotina</taxon>
        <taxon>Agaricomycetes</taxon>
        <taxon>Agaricomycetidae</taxon>
        <taxon>Agaricales</taxon>
        <taxon>Tricholomatineae</taxon>
        <taxon>Lyophyllaceae</taxon>
        <taxon>Hypsizygus</taxon>
    </lineage>
</organism>
<protein>
    <recommendedName>
        <fullName evidence="4">Glycine-rich domain-containing protein 1</fullName>
    </recommendedName>
</protein>
<dbReference type="InParanoid" id="A0A369JV77"/>
<dbReference type="STRING" id="39966.A0A369JV77"/>
<dbReference type="Proteomes" id="UP000076154">
    <property type="component" value="Unassembled WGS sequence"/>
</dbReference>
<proteinExistence type="predicted"/>
<dbReference type="InterPro" id="IPR009836">
    <property type="entry name" value="GRDP-like"/>
</dbReference>
<dbReference type="EMBL" id="LUEZ02000044">
    <property type="protein sequence ID" value="RDB24427.1"/>
    <property type="molecule type" value="Genomic_DNA"/>
</dbReference>
<dbReference type="OrthoDB" id="2684236at2759"/>
<dbReference type="PANTHER" id="PTHR34365">
    <property type="entry name" value="ENOLASE (DUF1399)"/>
    <property type="match status" value="1"/>
</dbReference>
<sequence length="649" mass="71178">MGPNSYGAPLEYPYPELFHVGRWPTSPLIDVAQLKGHLTLLREFASLKSTVDALEHNAGKACLDQMPEEKDRRWAWFIGRAVERFERWCKTLQIRDSEKRIENWLPPLDVIMVWHAYMLNPSWYREDCSRIHVLGILRELGRQFSDTLGTTIQYLFQKKPTDARITNWITKTSTAFDPLEAIVTTRPVRCPVCRTSLEAALMKEDGTGYLQQNFLLRCTTEECQGLNITKETLAVKKLAGDLVRESPKLRSFLAGTLRTSTLEIATARATKVKEAIMLAFELKGPVGKNDEDWRQAIMKNVNYSLDHLQKIMAPKVRGGDGRLIRRIFSAYTDDKMFSVDLVGATLRQSLFVAKMKNLRWTEHGFFDKKEDEVALKHAIARYHAFLDLMSSSPASFFVPTLDIDLVWHTHQMMGSKYDTHCLLLVRRLVDHDDKVEETKLSSAFDMTCRAWNTRFGYEYTHCGCPVPGETIGQKLSRLVINVTSAPYLLPPERDNLLAATHPSDHNAVYAFHRKSSKKDREKRRKKMSHREKREARNAERAQYHHDPAFLIPVPIYFQTPGGCISSSGSVVCNTANAGGASYAPGAGGCGAGGSCGSSASCGFGGGDGGGDGGGGGGDGGGGGGDGGGGDGGGGGSGGDGGGGCGGGGE</sequence>
<feature type="compositionally biased region" description="Basic residues" evidence="1">
    <location>
        <begin position="512"/>
        <end position="530"/>
    </location>
</feature>
<reference evidence="2" key="1">
    <citation type="submission" date="2018-04" db="EMBL/GenBank/DDBJ databases">
        <title>Whole genome sequencing of Hypsizygus marmoreus.</title>
        <authorList>
            <person name="Choi I.-G."/>
            <person name="Min B."/>
            <person name="Kim J.-G."/>
            <person name="Kim S."/>
            <person name="Oh Y.-L."/>
            <person name="Kong W.-S."/>
            <person name="Park H."/>
            <person name="Jeong J."/>
            <person name="Song E.-S."/>
        </authorList>
    </citation>
    <scope>NUCLEOTIDE SEQUENCE [LARGE SCALE GENOMIC DNA]</scope>
    <source>
        <strain evidence="2">51987-8</strain>
    </source>
</reference>
<evidence type="ECO:0000313" key="3">
    <source>
        <dbReference type="Proteomes" id="UP000076154"/>
    </source>
</evidence>
<dbReference type="AlphaFoldDB" id="A0A369JV77"/>
<feature type="compositionally biased region" description="Basic and acidic residues" evidence="1">
    <location>
        <begin position="531"/>
        <end position="540"/>
    </location>
</feature>
<dbReference type="PANTHER" id="PTHR34365:SF7">
    <property type="entry name" value="GLYCINE-RICH DOMAIN-CONTAINING PROTEIN 1"/>
    <property type="match status" value="1"/>
</dbReference>